<feature type="region of interest" description="Disordered" evidence="5">
    <location>
        <begin position="404"/>
        <end position="429"/>
    </location>
</feature>
<dbReference type="PANTHER" id="PTHR36108">
    <property type="entry name" value="COLOSSIN-B-RELATED"/>
    <property type="match status" value="1"/>
</dbReference>
<dbReference type="AlphaFoldDB" id="A0A1B9NAF2"/>
<reference evidence="9 10" key="1">
    <citation type="submission" date="2016-05" db="EMBL/GenBank/DDBJ databases">
        <authorList>
            <person name="Lavstsen T."/>
            <person name="Jespersen J.S."/>
        </authorList>
    </citation>
    <scope>NUCLEOTIDE SEQUENCE [LARGE SCALE GENOMIC DNA]</scope>
    <source>
        <strain evidence="9 10">YLB-01</strain>
    </source>
</reference>
<keyword evidence="3" id="KW-0964">Secreted</keyword>
<evidence type="ECO:0000256" key="1">
    <source>
        <dbReference type="ARBA" id="ARBA00004613"/>
    </source>
</evidence>
<organism evidence="9 10">
    <name type="scientific">Microbacterium sediminis</name>
    <dbReference type="NCBI Taxonomy" id="904291"/>
    <lineage>
        <taxon>Bacteria</taxon>
        <taxon>Bacillati</taxon>
        <taxon>Actinomycetota</taxon>
        <taxon>Actinomycetes</taxon>
        <taxon>Micrococcales</taxon>
        <taxon>Microbacteriaceae</taxon>
        <taxon>Microbacterium</taxon>
    </lineage>
</organism>
<dbReference type="STRING" id="904291.A7J15_07910"/>
<dbReference type="InterPro" id="IPR055354">
    <property type="entry name" value="DUF7507"/>
</dbReference>
<dbReference type="GO" id="GO:0005576">
    <property type="term" value="C:extracellular region"/>
    <property type="evidence" value="ECO:0007669"/>
    <property type="project" value="UniProtKB-SubCell"/>
</dbReference>
<evidence type="ECO:0000259" key="8">
    <source>
        <dbReference type="Pfam" id="PF24346"/>
    </source>
</evidence>
<comment type="caution">
    <text evidence="9">The sequence shown here is derived from an EMBL/GenBank/DDBJ whole genome shotgun (WGS) entry which is preliminary data.</text>
</comment>
<dbReference type="InterPro" id="IPR047589">
    <property type="entry name" value="DUF11_rpt"/>
</dbReference>
<feature type="domain" description="DUF7507" evidence="8">
    <location>
        <begin position="316"/>
        <end position="418"/>
    </location>
</feature>
<feature type="domain" description="SD-repeat containing protein B" evidence="6">
    <location>
        <begin position="437"/>
        <end position="549"/>
    </location>
</feature>
<gene>
    <name evidence="9" type="ORF">A7J15_07910</name>
</gene>
<accession>A0A1B9NAF2</accession>
<protein>
    <submittedName>
        <fullName evidence="9">Uncharacterized protein</fullName>
    </submittedName>
</protein>
<evidence type="ECO:0000256" key="2">
    <source>
        <dbReference type="ARBA" id="ARBA00007257"/>
    </source>
</evidence>
<feature type="domain" description="SpaA-like prealbumin fold" evidence="7">
    <location>
        <begin position="111"/>
        <end position="198"/>
    </location>
</feature>
<comment type="subcellular location">
    <subcellularLocation>
        <location evidence="1">Secreted</location>
    </subcellularLocation>
</comment>
<dbReference type="EMBL" id="LXMD01000024">
    <property type="protein sequence ID" value="OCG73588.1"/>
    <property type="molecule type" value="Genomic_DNA"/>
</dbReference>
<sequence>MNRLGTAAWSKVDASSGDAVGGATFVITATDGPAADLFTTRTVVDGGIGDLDADAGEVAIAELPIGTYTVTETIPPAGYGLPEDAVRTFEVTQDSPDVAISDAFNDPRLTGDIDLIKTDASTHKPLDGATFQLWLDDGDATLEPAQDTRVGEVTTTTGGAARWAGLAWGTYFVEEVTPPTGYLVDPDSPLSVTIGATALSHDVAFADPRILSVLEVSKVDDATDAPLEGAQFTLWRDVTADGPSADDTAVVTVATGQKGTASATDLDWGTYYWEETTAPVGYLLPDDVHSATVTIDAANAGTAFPISAFRDERMAPALTIDKEGTLTSDADVDGLADVGDVISYAFTVTNTGNVALTDVAVNDDRVTVACPATELAAHADTVCTAEYTVVEADIAAGAVLNTATAAGDPPAGGGDRVTSAPDSDEVPVDDAGWISGLAWRDYDGDGVREAGDDPLAGITVTLRDAAGVEVATTATAADGSYLFDDVPLGDYTVAFTDVPADHHGVPQDVGGSTVESEPFDSDVDPDTAVTGTLSLTIENDEVPYVDAGFQPLGSISWTKIAAGSVTIIEVDGIPVGGSVWELVGPGHPADDPLIVADADADGEFLVEGLQVGEYTVTEVTPAPGYTLGSPPASLTVTIALERLHVSGGSIANQQRVIPLPVAGSTGPAPYLAAGAALLALAGLGARHITRRNTTREDRS</sequence>
<evidence type="ECO:0000259" key="7">
    <source>
        <dbReference type="Pfam" id="PF17802"/>
    </source>
</evidence>
<dbReference type="SUPFAM" id="SSF117074">
    <property type="entry name" value="Hypothetical protein PA1324"/>
    <property type="match status" value="1"/>
</dbReference>
<keyword evidence="10" id="KW-1185">Reference proteome</keyword>
<dbReference type="Gene3D" id="2.60.40.10">
    <property type="entry name" value="Immunoglobulins"/>
    <property type="match status" value="5"/>
</dbReference>
<proteinExistence type="inferred from homology"/>
<evidence type="ECO:0000256" key="5">
    <source>
        <dbReference type="SAM" id="MobiDB-lite"/>
    </source>
</evidence>
<name>A0A1B9NAF2_9MICO</name>
<evidence type="ECO:0000256" key="4">
    <source>
        <dbReference type="ARBA" id="ARBA00022729"/>
    </source>
</evidence>
<evidence type="ECO:0000313" key="10">
    <source>
        <dbReference type="Proteomes" id="UP000093355"/>
    </source>
</evidence>
<dbReference type="Pfam" id="PF24346">
    <property type="entry name" value="DUF7507"/>
    <property type="match status" value="1"/>
</dbReference>
<dbReference type="InterPro" id="IPR041033">
    <property type="entry name" value="SpaA_PFL_dom_1"/>
</dbReference>
<feature type="domain" description="SpaA-like prealbumin fold" evidence="7">
    <location>
        <begin position="214"/>
        <end position="295"/>
    </location>
</feature>
<dbReference type="RefSeq" id="WP_067026690.1">
    <property type="nucleotide sequence ID" value="NZ_JRNY01000005.1"/>
</dbReference>
<keyword evidence="4" id="KW-0732">Signal</keyword>
<dbReference type="Pfam" id="PF17802">
    <property type="entry name" value="SpaA"/>
    <property type="match status" value="3"/>
</dbReference>
<evidence type="ECO:0000256" key="3">
    <source>
        <dbReference type="ARBA" id="ARBA00022525"/>
    </source>
</evidence>
<evidence type="ECO:0000313" key="9">
    <source>
        <dbReference type="EMBL" id="OCG73588.1"/>
    </source>
</evidence>
<dbReference type="OrthoDB" id="134475at2"/>
<dbReference type="InterPro" id="IPR013783">
    <property type="entry name" value="Ig-like_fold"/>
</dbReference>
<evidence type="ECO:0000259" key="6">
    <source>
        <dbReference type="Pfam" id="PF17210"/>
    </source>
</evidence>
<comment type="similarity">
    <text evidence="2">Belongs to the serine-aspartate repeat-containing protein (SDr) family.</text>
</comment>
<dbReference type="Pfam" id="PF17210">
    <property type="entry name" value="SdrD_B"/>
    <property type="match status" value="1"/>
</dbReference>
<dbReference type="InterPro" id="IPR033764">
    <property type="entry name" value="Sdr_B"/>
</dbReference>
<feature type="region of interest" description="Disordered" evidence="5">
    <location>
        <begin position="503"/>
        <end position="524"/>
    </location>
</feature>
<feature type="domain" description="SpaA-like prealbumin fold" evidence="7">
    <location>
        <begin position="7"/>
        <end position="98"/>
    </location>
</feature>
<dbReference type="PANTHER" id="PTHR36108:SF13">
    <property type="entry name" value="COLOSSIN-B-RELATED"/>
    <property type="match status" value="1"/>
</dbReference>
<dbReference type="SUPFAM" id="SSF49478">
    <property type="entry name" value="Cna protein B-type domain"/>
    <property type="match status" value="3"/>
</dbReference>
<dbReference type="Proteomes" id="UP000093355">
    <property type="component" value="Unassembled WGS sequence"/>
</dbReference>
<dbReference type="GO" id="GO:0005975">
    <property type="term" value="P:carbohydrate metabolic process"/>
    <property type="evidence" value="ECO:0007669"/>
    <property type="project" value="UniProtKB-ARBA"/>
</dbReference>
<dbReference type="NCBIfam" id="TIGR01451">
    <property type="entry name" value="B_ant_repeat"/>
    <property type="match status" value="1"/>
</dbReference>